<proteinExistence type="predicted"/>
<organism evidence="3 4">
    <name type="scientific">Thermocoleostomius sinensis A174</name>
    <dbReference type="NCBI Taxonomy" id="2016057"/>
    <lineage>
        <taxon>Bacteria</taxon>
        <taxon>Bacillati</taxon>
        <taxon>Cyanobacteriota</taxon>
        <taxon>Cyanophyceae</taxon>
        <taxon>Oculatellales</taxon>
        <taxon>Oculatellaceae</taxon>
        <taxon>Thermocoleostomius</taxon>
    </lineage>
</organism>
<keyword evidence="4" id="KW-1185">Reference proteome</keyword>
<dbReference type="EC" id="2.4.-.-" evidence="3"/>
<dbReference type="InterPro" id="IPR001173">
    <property type="entry name" value="Glyco_trans_2-like"/>
</dbReference>
<dbReference type="RefSeq" id="WP_268613102.1">
    <property type="nucleotide sequence ID" value="NZ_CP113797.1"/>
</dbReference>
<feature type="domain" description="Glycosyltransferase 2-like" evidence="2">
    <location>
        <begin position="8"/>
        <end position="108"/>
    </location>
</feature>
<dbReference type="InterPro" id="IPR029044">
    <property type="entry name" value="Nucleotide-diphossugar_trans"/>
</dbReference>
<dbReference type="EMBL" id="CP113797">
    <property type="protein sequence ID" value="WAL62765.1"/>
    <property type="molecule type" value="Genomic_DNA"/>
</dbReference>
<dbReference type="PANTHER" id="PTHR22916:SF3">
    <property type="entry name" value="UDP-GLCNAC:BETAGAL BETA-1,3-N-ACETYLGLUCOSAMINYLTRANSFERASE-LIKE PROTEIN 1"/>
    <property type="match status" value="1"/>
</dbReference>
<dbReference type="AlphaFoldDB" id="A0A9E9CCF2"/>
<dbReference type="GO" id="GO:0016758">
    <property type="term" value="F:hexosyltransferase activity"/>
    <property type="evidence" value="ECO:0007669"/>
    <property type="project" value="UniProtKB-ARBA"/>
</dbReference>
<feature type="transmembrane region" description="Helical" evidence="1">
    <location>
        <begin position="306"/>
        <end position="332"/>
    </location>
</feature>
<accession>A0A9E9CCF2</accession>
<reference evidence="3" key="1">
    <citation type="submission" date="2022-12" db="EMBL/GenBank/DDBJ databases">
        <title>Polyphasic identification of a Novel Hot-Spring Cyanobacterium Ocullathermofonsia sinensis gen nov. sp. nov. and Genomic Insights on its Adaptations to the Thermal Habitat.</title>
        <authorList>
            <person name="Daroch M."/>
            <person name="Tang J."/>
            <person name="Jiang Y."/>
        </authorList>
    </citation>
    <scope>NUCLEOTIDE SEQUENCE</scope>
    <source>
        <strain evidence="3">PKUAC-SCTA174</strain>
    </source>
</reference>
<dbReference type="KEGG" id="tsin:OXH18_12460"/>
<keyword evidence="3" id="KW-0328">Glycosyltransferase</keyword>
<dbReference type="PANTHER" id="PTHR22916">
    <property type="entry name" value="GLYCOSYLTRANSFERASE"/>
    <property type="match status" value="1"/>
</dbReference>
<evidence type="ECO:0000259" key="2">
    <source>
        <dbReference type="Pfam" id="PF00535"/>
    </source>
</evidence>
<evidence type="ECO:0000256" key="1">
    <source>
        <dbReference type="SAM" id="Phobius"/>
    </source>
</evidence>
<keyword evidence="1" id="KW-0472">Membrane</keyword>
<dbReference type="Gene3D" id="3.90.550.10">
    <property type="entry name" value="Spore Coat Polysaccharide Biosynthesis Protein SpsA, Chain A"/>
    <property type="match status" value="1"/>
</dbReference>
<dbReference type="Pfam" id="PF00535">
    <property type="entry name" value="Glycos_transf_2"/>
    <property type="match status" value="1"/>
</dbReference>
<dbReference type="SUPFAM" id="SSF53448">
    <property type="entry name" value="Nucleotide-diphospho-sugar transferases"/>
    <property type="match status" value="1"/>
</dbReference>
<dbReference type="Proteomes" id="UP001163152">
    <property type="component" value="Chromosome"/>
</dbReference>
<protein>
    <submittedName>
        <fullName evidence="3">Glycosyltransferase</fullName>
        <ecNumber evidence="3">2.4.-.-</ecNumber>
    </submittedName>
</protein>
<keyword evidence="3" id="KW-0808">Transferase</keyword>
<name>A0A9E9CCF2_9CYAN</name>
<evidence type="ECO:0000313" key="3">
    <source>
        <dbReference type="EMBL" id="WAL62765.1"/>
    </source>
</evidence>
<keyword evidence="1" id="KW-1133">Transmembrane helix</keyword>
<keyword evidence="1" id="KW-0812">Transmembrane</keyword>
<gene>
    <name evidence="3" type="ORF">OXH18_12460</name>
</gene>
<evidence type="ECO:0000313" key="4">
    <source>
        <dbReference type="Proteomes" id="UP001163152"/>
    </source>
</evidence>
<sequence length="352" mass="40130">MSFEPRVSIIINNYNYDRFIAEAIDSALNQTYTAIEVIVVDDCSTDNSRQIISAYGDRIIPIFHEVNGKQGAAFNSGFIKSQGEIIIFLDSDDYLYPQAVERIVAAWKPGISKVHYRLNVVDTKGEPRGFSYPPITQSLAHGEVWKTVLEQGGYNGVATSGNALSREALSKVMPIAAEYATTSDDYLSVLIPLFGEVVAVEEPLGVYRLHDSNQWAMTSIASSRFHRFIRHDLQRCELIQEWGTKLGYQVPDNLYMRSFGRVWSRLSSLRLDPINHPVQTDHPLRLMYLGIKALWQYSDYNWQKRLLYSLWFVGVGILPRSLAEIGITWLFVPQKRPKLWSRLGRKRMATST</sequence>